<dbReference type="SUPFAM" id="SSF53756">
    <property type="entry name" value="UDP-Glycosyltransferase/glycogen phosphorylase"/>
    <property type="match status" value="1"/>
</dbReference>
<dbReference type="Gene3D" id="3.90.550.10">
    <property type="entry name" value="Spore Coat Polysaccharide Biosynthesis Protein SpsA, Chain A"/>
    <property type="match status" value="1"/>
</dbReference>
<dbReference type="AlphaFoldDB" id="A0A420VQ51"/>
<evidence type="ECO:0000313" key="5">
    <source>
        <dbReference type="Proteomes" id="UP000282423"/>
    </source>
</evidence>
<feature type="domain" description="Glycosyltransferase subfamily 4-like N-terminal" evidence="3">
    <location>
        <begin position="15"/>
        <end position="198"/>
    </location>
</feature>
<feature type="domain" description="Glycosyltransferase 2-like" evidence="2">
    <location>
        <begin position="421"/>
        <end position="568"/>
    </location>
</feature>
<name>A0A420VQ51_9SPHI</name>
<protein>
    <submittedName>
        <fullName evidence="4">Glycosyltransferase</fullName>
    </submittedName>
</protein>
<dbReference type="EMBL" id="RBWS01000032">
    <property type="protein sequence ID" value="RKO68387.1"/>
    <property type="molecule type" value="Genomic_DNA"/>
</dbReference>
<proteinExistence type="predicted"/>
<evidence type="ECO:0000259" key="1">
    <source>
        <dbReference type="Pfam" id="PF00534"/>
    </source>
</evidence>
<evidence type="ECO:0000313" key="4">
    <source>
        <dbReference type="EMBL" id="RKO68387.1"/>
    </source>
</evidence>
<dbReference type="Gene3D" id="3.40.50.2000">
    <property type="entry name" value="Glycogen Phosphorylase B"/>
    <property type="match status" value="2"/>
</dbReference>
<evidence type="ECO:0000259" key="2">
    <source>
        <dbReference type="Pfam" id="PF00535"/>
    </source>
</evidence>
<dbReference type="Pfam" id="PF13439">
    <property type="entry name" value="Glyco_transf_4"/>
    <property type="match status" value="1"/>
</dbReference>
<dbReference type="PANTHER" id="PTHR22916:SF3">
    <property type="entry name" value="UDP-GLCNAC:BETAGAL BETA-1,3-N-ACETYLGLUCOSAMINYLTRANSFERASE-LIKE PROTEIN 1"/>
    <property type="match status" value="1"/>
</dbReference>
<dbReference type="InterPro" id="IPR028098">
    <property type="entry name" value="Glyco_trans_4-like_N"/>
</dbReference>
<dbReference type="InterPro" id="IPR001173">
    <property type="entry name" value="Glyco_trans_2-like"/>
</dbReference>
<gene>
    <name evidence="4" type="ORF">D7322_27290</name>
</gene>
<dbReference type="RefSeq" id="WP_121127332.1">
    <property type="nucleotide sequence ID" value="NZ_RBWS01000032.1"/>
</dbReference>
<evidence type="ECO:0000259" key="3">
    <source>
        <dbReference type="Pfam" id="PF13439"/>
    </source>
</evidence>
<dbReference type="Pfam" id="PF00535">
    <property type="entry name" value="Glycos_transf_2"/>
    <property type="match status" value="1"/>
</dbReference>
<dbReference type="Pfam" id="PF00534">
    <property type="entry name" value="Glycos_transf_1"/>
    <property type="match status" value="1"/>
</dbReference>
<dbReference type="SUPFAM" id="SSF53448">
    <property type="entry name" value="Nucleotide-diphospho-sugar transferases"/>
    <property type="match status" value="1"/>
</dbReference>
<dbReference type="PANTHER" id="PTHR22916">
    <property type="entry name" value="GLYCOSYLTRANSFERASE"/>
    <property type="match status" value="1"/>
</dbReference>
<dbReference type="CDD" id="cd03801">
    <property type="entry name" value="GT4_PimA-like"/>
    <property type="match status" value="1"/>
</dbReference>
<comment type="caution">
    <text evidence="4">The sequence shown here is derived from an EMBL/GenBank/DDBJ whole genome shotgun (WGS) entry which is preliminary data.</text>
</comment>
<dbReference type="Proteomes" id="UP000282423">
    <property type="component" value="Unassembled WGS sequence"/>
</dbReference>
<organism evidence="4 5">
    <name type="scientific">Sphingobacterium puteale</name>
    <dbReference type="NCBI Taxonomy" id="2420510"/>
    <lineage>
        <taxon>Bacteria</taxon>
        <taxon>Pseudomonadati</taxon>
        <taxon>Bacteroidota</taxon>
        <taxon>Sphingobacteriia</taxon>
        <taxon>Sphingobacteriales</taxon>
        <taxon>Sphingobacteriaceae</taxon>
        <taxon>Sphingobacterium</taxon>
    </lineage>
</organism>
<reference evidence="4 5" key="1">
    <citation type="submission" date="2018-10" db="EMBL/GenBank/DDBJ databases">
        <title>Sphingobacterium sp. M05W1-28.</title>
        <authorList>
            <person name="Cai H."/>
        </authorList>
    </citation>
    <scope>NUCLEOTIDE SEQUENCE [LARGE SCALE GENOMIC DNA]</scope>
    <source>
        <strain evidence="4 5">M05W1-28</strain>
    </source>
</reference>
<sequence>MINLFFIDYYSQDNGGLTTYVKELTSRLTTVKEINLTMILVKATHCRYIEFQKIDQRNCYLIPHDISSLHNTTNDVGLADYLKNEIGSQPNILFHFNWINHAPFAQFLKSRMFCKVILTKHCMPWRDAITGNYQFFKLVDSQLNMGSQFQYLYTPLMREMLSYISVDHIVCVTSFAQSSLQRIFGIPLEKTSVIYNGLGLKRGYNKKAALRKKYGFSLDEQIILYAGTLNERKGVGDLIAAFDILSSKLQNIRLVIAGNGDFNKVLKRTVKGWSRITFTGNLEQKKLVDFYKMADIGIVPSYIEQCSYTAIEMMHSKLPIIVADVDGLREIVPNDAGLKVPVHLGKHGASIDQKKLSEAMYRMLTNADLAQGMAGRAKAFAQSNLVAENMTVETVDLYKRIINPIDVAKKQLVMHEEVLVSVVLPCYNAELYIESCINSVLNQTHRNLELVIIDDGSTDHTVKIINNFKDNRIKLHRNEANCGITTSLNKAVALSKGKYIARIDADDMMHPKRISKQVQFLEASENSQIMLVGSHHYVINKEGILVSFKQYPISDHEIRSVYAFQNPFSHPATMMRADIIKPIGYSDQYPHAEDYHLWGQILRQFKVANIPEYLTYYRVHEQNTSKENGKIQRENAASVMHDELDYLGIEPTVEELKVHLALAQGLGRRYFNDENKIDKLRAWIDKICTSHQITYKLPQRQHKATKDYILRNICNIY</sequence>
<keyword evidence="5" id="KW-1185">Reference proteome</keyword>
<dbReference type="GO" id="GO:0016758">
    <property type="term" value="F:hexosyltransferase activity"/>
    <property type="evidence" value="ECO:0007669"/>
    <property type="project" value="UniProtKB-ARBA"/>
</dbReference>
<feature type="domain" description="Glycosyl transferase family 1" evidence="1">
    <location>
        <begin position="208"/>
        <end position="378"/>
    </location>
</feature>
<accession>A0A420VQ51</accession>
<dbReference type="InterPro" id="IPR001296">
    <property type="entry name" value="Glyco_trans_1"/>
</dbReference>
<dbReference type="InterPro" id="IPR029044">
    <property type="entry name" value="Nucleotide-diphossugar_trans"/>
</dbReference>
<dbReference type="OrthoDB" id="1046785at2"/>
<keyword evidence="4" id="KW-0808">Transferase</keyword>